<dbReference type="Proteomes" id="UP000275461">
    <property type="component" value="Unassembled WGS sequence"/>
</dbReference>
<dbReference type="SUPFAM" id="SSF52156">
    <property type="entry name" value="Initiation factor IF2/eIF5b, domain 3"/>
    <property type="match status" value="1"/>
</dbReference>
<dbReference type="PROSITE" id="PS01176">
    <property type="entry name" value="IF2"/>
    <property type="match status" value="1"/>
</dbReference>
<dbReference type="Gene3D" id="3.40.50.300">
    <property type="entry name" value="P-loop containing nucleotide triphosphate hydrolases"/>
    <property type="match status" value="1"/>
</dbReference>
<evidence type="ECO:0000256" key="4">
    <source>
        <dbReference type="ARBA" id="ARBA00022540"/>
    </source>
</evidence>
<dbReference type="InterPro" id="IPR000178">
    <property type="entry name" value="TF_IF2_bacterial-like"/>
</dbReference>
<dbReference type="HAMAP" id="MF_00100_B">
    <property type="entry name" value="IF_2_B"/>
    <property type="match status" value="1"/>
</dbReference>
<evidence type="ECO:0000256" key="6">
    <source>
        <dbReference type="ARBA" id="ARBA00022917"/>
    </source>
</evidence>
<dbReference type="InterPro" id="IPR000795">
    <property type="entry name" value="T_Tr_GTP-bd_dom"/>
</dbReference>
<gene>
    <name evidence="8" type="primary">infB</name>
    <name evidence="12" type="ORF">DFR31_0715</name>
</gene>
<dbReference type="GO" id="GO:0003924">
    <property type="term" value="F:GTPase activity"/>
    <property type="evidence" value="ECO:0007669"/>
    <property type="project" value="UniProtKB-UniRule"/>
</dbReference>
<keyword evidence="3 8" id="KW-0963">Cytoplasm</keyword>
<dbReference type="Gene3D" id="2.40.30.10">
    <property type="entry name" value="Translation factors"/>
    <property type="match status" value="2"/>
</dbReference>
<dbReference type="Gene3D" id="3.30.56.50">
    <property type="entry name" value="Putative DNA-binding domain, N-terminal subdomain of bacterial translation initiation factor IF2"/>
    <property type="match status" value="1"/>
</dbReference>
<keyword evidence="6 8" id="KW-0648">Protein biosynthesis</keyword>
<dbReference type="InterPro" id="IPR005225">
    <property type="entry name" value="Small_GTP-bd"/>
</dbReference>
<dbReference type="Pfam" id="PF08364">
    <property type="entry name" value="IF2_assoc"/>
    <property type="match status" value="1"/>
</dbReference>
<dbReference type="InterPro" id="IPR053905">
    <property type="entry name" value="EF-G-like_DII"/>
</dbReference>
<feature type="region of interest" description="Disordered" evidence="10">
    <location>
        <begin position="131"/>
        <end position="296"/>
    </location>
</feature>
<feature type="compositionally biased region" description="Basic and acidic residues" evidence="10">
    <location>
        <begin position="131"/>
        <end position="165"/>
    </location>
</feature>
<sequence length="885" mass="96529">MAENKVSEFAETVGIPVERLVSQLEAAGISGRGPEDPLSDQDKATLLDHLRKGRDGGEQDDDQSPSKITLRRKKVSTLKMPASSSGSGSARGPRQTRTVNVEVRKKRTYVKRSVVEAEESKHDVERLERALIEDRKRAEERARREAEEAEARRREEEEAARKQAEEEAAAAQKAQATEQATTAEQAEPEPEAAEPQPDPEAARLAKEKEEARKREEEKERRRLEQEARREREAEERAARKTGATAPGGKGKQKKGRDSLSVGAGKSGRRAGKKVGRRGSAVGGEAAKQLQHGFAKPTQPVVREVEIPESITVGDLAQKMSVKAAVLIKEMMKQGVMATINQALDQETAVLLVEEMGHKPVIVREDALEEEVLQDTSEAQEGDKVSRPPVVTVMGHVDHGKTSLLDNIRRAKVADAEAGGITQHIGAYHVETDRGMVTFLDTPGHEAFTAMRARGAQLTDIVVLVVAADDGVMPQTEEAVRHAKAAEVPLVVAVNKIDKPDADPDRVKQELSQLEVIPEEWGGDVQFVHVSAKQGQGLDDLLESILLQSELMELEAVADGNASGIVLESSLDKGRGPVATVLVQSGRLKKGDSLLCGTEYGRVRALIDETGMRVDDAGPSIPVVVLGLSGLPSAGDDMVVVADEKKAREVAEMRKGRQRDKRLAQQQAARMENLFSQMKEDEVNTVNLVVKADVQGSAEALQQSLANLSTDDVQVKVVSTGVGAINESDVNLALASNAILIGFNVRADAAARRLVQENEVDLHYYSVIYDAIEQVKNAISGMLEPELEERIIGLAEVKDVFRSSKLGAIAGSLVTEGVVRRRNPIRVLRDNVVIYEGELESLRRHKDDVTEVKSGTECGIGVKNYNDVRIGDQIECYERVEVQRQL</sequence>
<comment type="subcellular location">
    <subcellularLocation>
        <location evidence="8">Cytoplasm</location>
    </subcellularLocation>
</comment>
<dbReference type="CDD" id="cd01887">
    <property type="entry name" value="IF2_eIF5B"/>
    <property type="match status" value="1"/>
</dbReference>
<feature type="compositionally biased region" description="Basic and acidic residues" evidence="10">
    <location>
        <begin position="200"/>
        <end position="238"/>
    </location>
</feature>
<feature type="compositionally biased region" description="Low complexity" evidence="10">
    <location>
        <begin position="81"/>
        <end position="93"/>
    </location>
</feature>
<dbReference type="AlphaFoldDB" id="A0A498CEE2"/>
<keyword evidence="7 8" id="KW-0342">GTP-binding</keyword>
<dbReference type="Gene3D" id="3.40.50.10050">
    <property type="entry name" value="Translation initiation factor IF- 2, domain 3"/>
    <property type="match status" value="1"/>
</dbReference>
<dbReference type="SUPFAM" id="SSF46955">
    <property type="entry name" value="Putative DNA-binding domain"/>
    <property type="match status" value="1"/>
</dbReference>
<dbReference type="InterPro" id="IPR027417">
    <property type="entry name" value="P-loop_NTPase"/>
</dbReference>
<keyword evidence="4 8" id="KW-0396">Initiation factor</keyword>
<evidence type="ECO:0000256" key="1">
    <source>
        <dbReference type="ARBA" id="ARBA00007733"/>
    </source>
</evidence>
<comment type="caution">
    <text evidence="12">The sequence shown here is derived from an EMBL/GenBank/DDBJ whole genome shotgun (WGS) entry which is preliminary data.</text>
</comment>
<dbReference type="Pfam" id="PF22042">
    <property type="entry name" value="EF-G_D2"/>
    <property type="match status" value="1"/>
</dbReference>
<dbReference type="CDD" id="cd03692">
    <property type="entry name" value="mtIF2_IVc"/>
    <property type="match status" value="1"/>
</dbReference>
<dbReference type="GO" id="GO:0005829">
    <property type="term" value="C:cytosol"/>
    <property type="evidence" value="ECO:0007669"/>
    <property type="project" value="TreeGrafter"/>
</dbReference>
<dbReference type="NCBIfam" id="TIGR00231">
    <property type="entry name" value="small_GTP"/>
    <property type="match status" value="1"/>
</dbReference>
<dbReference type="InterPro" id="IPR023115">
    <property type="entry name" value="TIF_IF2_dom3"/>
</dbReference>
<name>A0A498CEE2_9GAMM</name>
<dbReference type="InterPro" id="IPR015760">
    <property type="entry name" value="TIF_IF2"/>
</dbReference>
<dbReference type="CDD" id="cd03702">
    <property type="entry name" value="IF2_mtIF2_II"/>
    <property type="match status" value="1"/>
</dbReference>
<dbReference type="FunFam" id="2.40.30.10:FF:000008">
    <property type="entry name" value="Translation initiation factor IF-2"/>
    <property type="match status" value="1"/>
</dbReference>
<dbReference type="NCBIfam" id="TIGR00487">
    <property type="entry name" value="IF-2"/>
    <property type="match status" value="1"/>
</dbReference>
<feature type="region of interest" description="Disordered" evidence="10">
    <location>
        <begin position="50"/>
        <end position="104"/>
    </location>
</feature>
<feature type="binding site" evidence="8">
    <location>
        <begin position="440"/>
        <end position="444"/>
    </location>
    <ligand>
        <name>GTP</name>
        <dbReference type="ChEBI" id="CHEBI:37565"/>
    </ligand>
</feature>
<evidence type="ECO:0000259" key="11">
    <source>
        <dbReference type="PROSITE" id="PS51722"/>
    </source>
</evidence>
<dbReference type="SUPFAM" id="SSF50447">
    <property type="entry name" value="Translation proteins"/>
    <property type="match status" value="2"/>
</dbReference>
<evidence type="ECO:0000256" key="3">
    <source>
        <dbReference type="ARBA" id="ARBA00022490"/>
    </source>
</evidence>
<dbReference type="GO" id="GO:0005525">
    <property type="term" value="F:GTP binding"/>
    <property type="evidence" value="ECO:0007669"/>
    <property type="project" value="UniProtKB-KW"/>
</dbReference>
<dbReference type="FunFam" id="3.40.50.10050:FF:000001">
    <property type="entry name" value="Translation initiation factor IF-2"/>
    <property type="match status" value="1"/>
</dbReference>
<dbReference type="RefSeq" id="WP_121441265.1">
    <property type="nucleotide sequence ID" value="NZ_RCDA01000001.1"/>
</dbReference>
<evidence type="ECO:0000256" key="9">
    <source>
        <dbReference type="RuleBase" id="RU000644"/>
    </source>
</evidence>
<dbReference type="GO" id="GO:0003743">
    <property type="term" value="F:translation initiation factor activity"/>
    <property type="evidence" value="ECO:0007669"/>
    <property type="project" value="UniProtKB-UniRule"/>
</dbReference>
<dbReference type="OrthoDB" id="9811804at2"/>
<reference evidence="12 13" key="1">
    <citation type="submission" date="2018-10" db="EMBL/GenBank/DDBJ databases">
        <title>Genomic Encyclopedia of Type Strains, Phase IV (KMG-IV): sequencing the most valuable type-strain genomes for metagenomic binning, comparative biology and taxonomic classification.</title>
        <authorList>
            <person name="Goeker M."/>
        </authorList>
    </citation>
    <scope>NUCLEOTIDE SEQUENCE [LARGE SCALE GENOMIC DNA]</scope>
    <source>
        <strain evidence="12 13">DSM 12769</strain>
    </source>
</reference>
<dbReference type="PROSITE" id="PS51722">
    <property type="entry name" value="G_TR_2"/>
    <property type="match status" value="1"/>
</dbReference>
<dbReference type="FunFam" id="2.40.30.10:FF:000007">
    <property type="entry name" value="Translation initiation factor IF-2"/>
    <property type="match status" value="1"/>
</dbReference>
<dbReference type="InterPro" id="IPR006847">
    <property type="entry name" value="IF2_N"/>
</dbReference>
<comment type="similarity">
    <text evidence="1 8 9">Belongs to the TRAFAC class translation factor GTPase superfamily. Classic translation factor GTPase family. IF-2 subfamily.</text>
</comment>
<evidence type="ECO:0000256" key="7">
    <source>
        <dbReference type="ARBA" id="ARBA00023134"/>
    </source>
</evidence>
<dbReference type="PANTHER" id="PTHR43381">
    <property type="entry name" value="TRANSLATION INITIATION FACTOR IF-2-RELATED"/>
    <property type="match status" value="1"/>
</dbReference>
<dbReference type="InterPro" id="IPR009000">
    <property type="entry name" value="Transl_B-barrel_sf"/>
</dbReference>
<proteinExistence type="inferred from homology"/>
<dbReference type="InterPro" id="IPR013575">
    <property type="entry name" value="IF2_assoc_dom_bac"/>
</dbReference>
<evidence type="ECO:0000256" key="5">
    <source>
        <dbReference type="ARBA" id="ARBA00022741"/>
    </source>
</evidence>
<dbReference type="Pfam" id="PF00009">
    <property type="entry name" value="GTP_EFTU"/>
    <property type="match status" value="1"/>
</dbReference>
<dbReference type="FunFam" id="3.40.50.300:FF:000019">
    <property type="entry name" value="Translation initiation factor IF-2"/>
    <property type="match status" value="1"/>
</dbReference>
<dbReference type="SUPFAM" id="SSF52540">
    <property type="entry name" value="P-loop containing nucleoside triphosphate hydrolases"/>
    <property type="match status" value="1"/>
</dbReference>
<evidence type="ECO:0000313" key="13">
    <source>
        <dbReference type="Proteomes" id="UP000275461"/>
    </source>
</evidence>
<protein>
    <recommendedName>
        <fullName evidence="2 8">Translation initiation factor IF-2</fullName>
    </recommendedName>
</protein>
<feature type="region of interest" description="G-domain" evidence="8">
    <location>
        <begin position="388"/>
        <end position="536"/>
    </location>
</feature>
<dbReference type="Pfam" id="PF04760">
    <property type="entry name" value="IF2_N"/>
    <property type="match status" value="2"/>
</dbReference>
<feature type="compositionally biased region" description="Basic residues" evidence="10">
    <location>
        <begin position="266"/>
        <end position="276"/>
    </location>
</feature>
<keyword evidence="5 8" id="KW-0547">Nucleotide-binding</keyword>
<dbReference type="InterPro" id="IPR044145">
    <property type="entry name" value="IF2_II"/>
</dbReference>
<dbReference type="EMBL" id="RCDA01000001">
    <property type="protein sequence ID" value="RLK50808.1"/>
    <property type="molecule type" value="Genomic_DNA"/>
</dbReference>
<feature type="binding site" evidence="8">
    <location>
        <begin position="494"/>
        <end position="497"/>
    </location>
    <ligand>
        <name>GTP</name>
        <dbReference type="ChEBI" id="CHEBI:37565"/>
    </ligand>
</feature>
<evidence type="ECO:0000256" key="2">
    <source>
        <dbReference type="ARBA" id="ARBA00020675"/>
    </source>
</evidence>
<dbReference type="Pfam" id="PF11987">
    <property type="entry name" value="IF-2"/>
    <property type="match status" value="1"/>
</dbReference>
<evidence type="ECO:0000256" key="8">
    <source>
        <dbReference type="HAMAP-Rule" id="MF_00100"/>
    </source>
</evidence>
<keyword evidence="13" id="KW-1185">Reference proteome</keyword>
<comment type="function">
    <text evidence="8 9">One of the essential components for the initiation of protein synthesis. Protects formylmethionyl-tRNA from spontaneous hydrolysis and promotes its binding to the 30S ribosomal subunits. Also involved in the hydrolysis of GTP during the formation of the 70S ribosomal complex.</text>
</comment>
<feature type="binding site" evidence="8">
    <location>
        <begin position="394"/>
        <end position="401"/>
    </location>
    <ligand>
        <name>GTP</name>
        <dbReference type="ChEBI" id="CHEBI:37565"/>
    </ligand>
</feature>
<feature type="compositionally biased region" description="Low complexity" evidence="10">
    <location>
        <begin position="169"/>
        <end position="185"/>
    </location>
</feature>
<evidence type="ECO:0000313" key="12">
    <source>
        <dbReference type="EMBL" id="RLK50808.1"/>
    </source>
</evidence>
<feature type="domain" description="Tr-type G" evidence="11">
    <location>
        <begin position="385"/>
        <end position="554"/>
    </location>
</feature>
<organism evidence="12 13">
    <name type="scientific">Alkalispirillum mobile</name>
    <dbReference type="NCBI Taxonomy" id="85925"/>
    <lineage>
        <taxon>Bacteria</taxon>
        <taxon>Pseudomonadati</taxon>
        <taxon>Pseudomonadota</taxon>
        <taxon>Gammaproteobacteria</taxon>
        <taxon>Chromatiales</taxon>
        <taxon>Ectothiorhodospiraceae</taxon>
        <taxon>Alkalispirillum</taxon>
    </lineage>
</organism>
<evidence type="ECO:0000256" key="10">
    <source>
        <dbReference type="SAM" id="MobiDB-lite"/>
    </source>
</evidence>
<dbReference type="InterPro" id="IPR009061">
    <property type="entry name" value="DNA-bd_dom_put_sf"/>
</dbReference>
<dbReference type="PANTHER" id="PTHR43381:SF5">
    <property type="entry name" value="TR-TYPE G DOMAIN-CONTAINING PROTEIN"/>
    <property type="match status" value="1"/>
</dbReference>
<accession>A0A498CEE2</accession>
<dbReference type="InterPro" id="IPR036925">
    <property type="entry name" value="TIF_IF2_dom3_sf"/>
</dbReference>